<feature type="region of interest" description="Disordered" evidence="1">
    <location>
        <begin position="1"/>
        <end position="64"/>
    </location>
</feature>
<evidence type="ECO:0000256" key="1">
    <source>
        <dbReference type="SAM" id="MobiDB-lite"/>
    </source>
</evidence>
<comment type="caution">
    <text evidence="2">The sequence shown here is derived from an EMBL/GenBank/DDBJ whole genome shotgun (WGS) entry which is preliminary data.</text>
</comment>
<dbReference type="STRING" id="1035.BN961_03914"/>
<keyword evidence="3" id="KW-1185">Reference proteome</keyword>
<reference evidence="2 3" key="1">
    <citation type="journal article" date="2014" name="Genome Announc.">
        <title>Genome Sequence of Afipia felis Strain 76713, Isolated in Hospital Water Using an Amoeba Co-Culture Procedure.</title>
        <authorList>
            <person name="Benamar S."/>
            <person name="La Scola B."/>
            <person name="Croce O."/>
        </authorList>
    </citation>
    <scope>NUCLEOTIDE SEQUENCE [LARGE SCALE GENOMIC DNA]</scope>
    <source>
        <strain evidence="2 3">76713</strain>
    </source>
</reference>
<accession>A0A090MWA5</accession>
<gene>
    <name evidence="2" type="ORF">BN961_03914</name>
</gene>
<name>A0A090MWA5_AFIFE</name>
<proteinExistence type="predicted"/>
<dbReference type="EMBL" id="CCAZ020000003">
    <property type="protein sequence ID" value="CEG10474.1"/>
    <property type="molecule type" value="Genomic_DNA"/>
</dbReference>
<evidence type="ECO:0000313" key="2">
    <source>
        <dbReference type="EMBL" id="CEG10474.1"/>
    </source>
</evidence>
<organism evidence="2 3">
    <name type="scientific">Afipia felis</name>
    <name type="common">Cat scratch disease bacillus</name>
    <dbReference type="NCBI Taxonomy" id="1035"/>
    <lineage>
        <taxon>Bacteria</taxon>
        <taxon>Pseudomonadati</taxon>
        <taxon>Pseudomonadota</taxon>
        <taxon>Alphaproteobacteria</taxon>
        <taxon>Hyphomicrobiales</taxon>
        <taxon>Nitrobacteraceae</taxon>
        <taxon>Afipia</taxon>
    </lineage>
</organism>
<evidence type="ECO:0000313" key="3">
    <source>
        <dbReference type="Proteomes" id="UP000035762"/>
    </source>
</evidence>
<protein>
    <submittedName>
        <fullName evidence="2">Uncharacterized protein</fullName>
    </submittedName>
</protein>
<dbReference type="AlphaFoldDB" id="A0A090MWA5"/>
<dbReference type="Proteomes" id="UP000035762">
    <property type="component" value="Unassembled WGS sequence"/>
</dbReference>
<sequence>MADVVSEENSAGPPRDLAPPESLIPSPKRHCFVPQGWPNPRAPLGSRESSEAKRSAEQTTEMLW</sequence>